<gene>
    <name evidence="2" type="ORF">ACFFU4_10680</name>
</gene>
<evidence type="ECO:0008006" key="4">
    <source>
        <dbReference type="Google" id="ProtNLM"/>
    </source>
</evidence>
<dbReference type="Proteomes" id="UP001589670">
    <property type="component" value="Unassembled WGS sequence"/>
</dbReference>
<dbReference type="EMBL" id="JBHMEC010000017">
    <property type="protein sequence ID" value="MFB9150211.1"/>
    <property type="molecule type" value="Genomic_DNA"/>
</dbReference>
<feature type="transmembrane region" description="Helical" evidence="1">
    <location>
        <begin position="55"/>
        <end position="75"/>
    </location>
</feature>
<keyword evidence="3" id="KW-1185">Reference proteome</keyword>
<reference evidence="2 3" key="1">
    <citation type="submission" date="2024-09" db="EMBL/GenBank/DDBJ databases">
        <authorList>
            <person name="Sun Q."/>
            <person name="Mori K."/>
        </authorList>
    </citation>
    <scope>NUCLEOTIDE SEQUENCE [LARGE SCALE GENOMIC DNA]</scope>
    <source>
        <strain evidence="2 3">CECT 9424</strain>
    </source>
</reference>
<name>A0ABV5I1X7_9RHOB</name>
<dbReference type="RefSeq" id="WP_377069759.1">
    <property type="nucleotide sequence ID" value="NZ_JBHMEC010000017.1"/>
</dbReference>
<protein>
    <recommendedName>
        <fullName evidence="4">NfeD-like C-terminal domain-containing protein</fullName>
    </recommendedName>
</protein>
<feature type="transmembrane region" description="Helical" evidence="1">
    <location>
        <begin position="29"/>
        <end position="49"/>
    </location>
</feature>
<keyword evidence="1" id="KW-1133">Transmembrane helix</keyword>
<feature type="transmembrane region" description="Helical" evidence="1">
    <location>
        <begin position="6"/>
        <end position="22"/>
    </location>
</feature>
<evidence type="ECO:0000313" key="2">
    <source>
        <dbReference type="EMBL" id="MFB9150211.1"/>
    </source>
</evidence>
<sequence>MGFALWQFWWVWAAAALVLAITEILVPGFVFLGFACGAAVVALLVLLPLGLGPTALLALFAVFSLIAWIVLRRLFRAPDDQTRVIDEDINK</sequence>
<evidence type="ECO:0000256" key="1">
    <source>
        <dbReference type="SAM" id="Phobius"/>
    </source>
</evidence>
<evidence type="ECO:0000313" key="3">
    <source>
        <dbReference type="Proteomes" id="UP001589670"/>
    </source>
</evidence>
<proteinExistence type="predicted"/>
<keyword evidence="1" id="KW-0472">Membrane</keyword>
<keyword evidence="1" id="KW-0812">Transmembrane</keyword>
<accession>A0ABV5I1X7</accession>
<organism evidence="2 3">
    <name type="scientific">Roseovarius ramblicola</name>
    <dbReference type="NCBI Taxonomy" id="2022336"/>
    <lineage>
        <taxon>Bacteria</taxon>
        <taxon>Pseudomonadati</taxon>
        <taxon>Pseudomonadota</taxon>
        <taxon>Alphaproteobacteria</taxon>
        <taxon>Rhodobacterales</taxon>
        <taxon>Roseobacteraceae</taxon>
        <taxon>Roseovarius</taxon>
    </lineage>
</organism>
<comment type="caution">
    <text evidence="2">The sequence shown here is derived from an EMBL/GenBank/DDBJ whole genome shotgun (WGS) entry which is preliminary data.</text>
</comment>